<name>A0A926NU94_9HYPH</name>
<comment type="caution">
    <text evidence="1">The sequence shown here is derived from an EMBL/GenBank/DDBJ whole genome shotgun (WGS) entry which is preliminary data.</text>
</comment>
<organism evidence="1 2">
    <name type="scientific">Roseibium aggregatum</name>
    <dbReference type="NCBI Taxonomy" id="187304"/>
    <lineage>
        <taxon>Bacteria</taxon>
        <taxon>Pseudomonadati</taxon>
        <taxon>Pseudomonadota</taxon>
        <taxon>Alphaproteobacteria</taxon>
        <taxon>Hyphomicrobiales</taxon>
        <taxon>Stappiaceae</taxon>
        <taxon>Roseibium</taxon>
    </lineage>
</organism>
<reference evidence="1" key="1">
    <citation type="submission" date="2020-05" db="EMBL/GenBank/DDBJ databases">
        <title>Identification of trans-AT polyketide cluster in two marine bacteria, producers of a novel glutaramide-containing polyketide sesbanimide D and analogs.</title>
        <authorList>
            <person name="Kacar D."/>
            <person name="Rodriguez P."/>
            <person name="Canedo L."/>
            <person name="Gonzalez E."/>
            <person name="Galan B."/>
            <person name="De La Calle F."/>
            <person name="Garcia J.L."/>
        </authorList>
    </citation>
    <scope>NUCLEOTIDE SEQUENCE</scope>
    <source>
        <strain evidence="1">PHM038</strain>
    </source>
</reference>
<dbReference type="RefSeq" id="WP_190291223.1">
    <property type="nucleotide sequence ID" value="NZ_JABFCZ010000009.1"/>
</dbReference>
<protein>
    <submittedName>
        <fullName evidence="1">Uncharacterized protein</fullName>
    </submittedName>
</protein>
<gene>
    <name evidence="1" type="ORF">HK439_09815</name>
</gene>
<dbReference type="Proteomes" id="UP000598467">
    <property type="component" value="Unassembled WGS sequence"/>
</dbReference>
<dbReference type="AlphaFoldDB" id="A0A926NU94"/>
<evidence type="ECO:0000313" key="1">
    <source>
        <dbReference type="EMBL" id="MBD1546559.1"/>
    </source>
</evidence>
<proteinExistence type="predicted"/>
<accession>A0A926NU94</accession>
<evidence type="ECO:0000313" key="2">
    <source>
        <dbReference type="Proteomes" id="UP000598467"/>
    </source>
</evidence>
<dbReference type="EMBL" id="JABFCZ010000009">
    <property type="protein sequence ID" value="MBD1546559.1"/>
    <property type="molecule type" value="Genomic_DNA"/>
</dbReference>
<sequence>MPSLKLPLSGDVLQSINPWSDMFKAFGSQFGLININLGRSSAPEVEQDILTEVGSYGRQIGRIGEALEVLIDHLDLKSLTPKEQAALAAFKAMQAEIAEIKAYHQRSDTAA</sequence>